<evidence type="ECO:0000313" key="15">
    <source>
        <dbReference type="Proteomes" id="UP000823960"/>
    </source>
</evidence>
<dbReference type="SUPFAM" id="SSF51344">
    <property type="entry name" value="Epsilon subunit of F1F0-ATP synthase N-terminal domain"/>
    <property type="match status" value="1"/>
</dbReference>
<keyword evidence="3 9" id="KW-0813">Transport</keyword>
<dbReference type="AlphaFoldDB" id="A0A9D1NRD8"/>
<sequence length="134" mass="14748">MNVFRLSIYAADHVFYEGMCESVTVPTVSGQIGIWANHRSLISAIVPGRLSFRTQDKEEVVAAVAEGLVKVEKNEVLVLVGSAERPEDIDLNRAIQDAEEAKEELLQKRGMVEGRLARGSLARALNRMKIKGGQ</sequence>
<evidence type="ECO:0000256" key="9">
    <source>
        <dbReference type="HAMAP-Rule" id="MF_00530"/>
    </source>
</evidence>
<dbReference type="GO" id="GO:0005886">
    <property type="term" value="C:plasma membrane"/>
    <property type="evidence" value="ECO:0007669"/>
    <property type="project" value="UniProtKB-SubCell"/>
</dbReference>
<accession>A0A9D1NRD8</accession>
<organism evidence="14 15">
    <name type="scientific">Candidatus Faeciplasma avium</name>
    <dbReference type="NCBI Taxonomy" id="2840798"/>
    <lineage>
        <taxon>Bacteria</taxon>
        <taxon>Bacillati</taxon>
        <taxon>Bacillota</taxon>
        <taxon>Clostridia</taxon>
        <taxon>Eubacteriales</taxon>
        <taxon>Oscillospiraceae</taxon>
        <taxon>Oscillospiraceae incertae sedis</taxon>
        <taxon>Candidatus Faeciplasma</taxon>
    </lineage>
</organism>
<dbReference type="PANTHER" id="PTHR13822:SF10">
    <property type="entry name" value="ATP SYNTHASE EPSILON CHAIN, CHLOROPLASTIC"/>
    <property type="match status" value="1"/>
</dbReference>
<keyword evidence="5 9" id="KW-0406">Ion transport</keyword>
<dbReference type="Pfam" id="PF00401">
    <property type="entry name" value="ATP-synt_DE"/>
    <property type="match status" value="1"/>
</dbReference>
<evidence type="ECO:0000256" key="6">
    <source>
        <dbReference type="ARBA" id="ARBA00023136"/>
    </source>
</evidence>
<feature type="coiled-coil region" evidence="11">
    <location>
        <begin position="88"/>
        <end position="115"/>
    </location>
</feature>
<comment type="caution">
    <text evidence="14">The sequence shown here is derived from an EMBL/GenBank/DDBJ whole genome shotgun (WGS) entry which is preliminary data.</text>
</comment>
<comment type="subcellular location">
    <subcellularLocation>
        <location evidence="9">Cell membrane</location>
        <topology evidence="9">Peripheral membrane protein</topology>
    </subcellularLocation>
    <subcellularLocation>
        <location evidence="1">Endomembrane system</location>
        <topology evidence="1">Peripheral membrane protein</topology>
    </subcellularLocation>
</comment>
<feature type="domain" description="ATP synthase epsilon subunit C-terminal" evidence="12">
    <location>
        <begin position="87"/>
        <end position="131"/>
    </location>
</feature>
<dbReference type="Pfam" id="PF02823">
    <property type="entry name" value="ATP-synt_DE_N"/>
    <property type="match status" value="1"/>
</dbReference>
<dbReference type="GO" id="GO:0046933">
    <property type="term" value="F:proton-transporting ATP synthase activity, rotational mechanism"/>
    <property type="evidence" value="ECO:0007669"/>
    <property type="project" value="UniProtKB-UniRule"/>
</dbReference>
<dbReference type="Proteomes" id="UP000823960">
    <property type="component" value="Unassembled WGS sequence"/>
</dbReference>
<dbReference type="GO" id="GO:0045259">
    <property type="term" value="C:proton-transporting ATP synthase complex"/>
    <property type="evidence" value="ECO:0007669"/>
    <property type="project" value="UniProtKB-KW"/>
</dbReference>
<evidence type="ECO:0000313" key="14">
    <source>
        <dbReference type="EMBL" id="HIV10734.1"/>
    </source>
</evidence>
<keyword evidence="6 9" id="KW-0472">Membrane</keyword>
<dbReference type="NCBIfam" id="TIGR01216">
    <property type="entry name" value="ATP_synt_epsi"/>
    <property type="match status" value="1"/>
</dbReference>
<evidence type="ECO:0000256" key="2">
    <source>
        <dbReference type="ARBA" id="ARBA00005712"/>
    </source>
</evidence>
<keyword evidence="9" id="KW-0375">Hydrogen ion transport</keyword>
<comment type="function">
    <text evidence="9">Produces ATP from ADP in the presence of a proton gradient across the membrane.</text>
</comment>
<evidence type="ECO:0000256" key="10">
    <source>
        <dbReference type="RuleBase" id="RU003656"/>
    </source>
</evidence>
<dbReference type="GO" id="GO:0005524">
    <property type="term" value="F:ATP binding"/>
    <property type="evidence" value="ECO:0007669"/>
    <property type="project" value="UniProtKB-UniRule"/>
</dbReference>
<dbReference type="InterPro" id="IPR001469">
    <property type="entry name" value="ATP_synth_F1_dsu/esu"/>
</dbReference>
<keyword evidence="8 9" id="KW-0066">ATP synthesis</keyword>
<dbReference type="CDD" id="cd12152">
    <property type="entry name" value="F1-ATPase_delta"/>
    <property type="match status" value="1"/>
</dbReference>
<keyword evidence="7 9" id="KW-0139">CF(1)</keyword>
<dbReference type="EMBL" id="DVOL01000044">
    <property type="protein sequence ID" value="HIV10734.1"/>
    <property type="molecule type" value="Genomic_DNA"/>
</dbReference>
<evidence type="ECO:0000256" key="3">
    <source>
        <dbReference type="ARBA" id="ARBA00022448"/>
    </source>
</evidence>
<proteinExistence type="inferred from homology"/>
<dbReference type="Gene3D" id="2.60.15.10">
    <property type="entry name" value="F0F1 ATP synthase delta/epsilon subunit, N-terminal"/>
    <property type="match status" value="1"/>
</dbReference>
<evidence type="ECO:0000256" key="7">
    <source>
        <dbReference type="ARBA" id="ARBA00023196"/>
    </source>
</evidence>
<evidence type="ECO:0000256" key="1">
    <source>
        <dbReference type="ARBA" id="ARBA00004184"/>
    </source>
</evidence>
<evidence type="ECO:0000256" key="8">
    <source>
        <dbReference type="ARBA" id="ARBA00023310"/>
    </source>
</evidence>
<keyword evidence="11" id="KW-0175">Coiled coil</keyword>
<dbReference type="GO" id="GO:0012505">
    <property type="term" value="C:endomembrane system"/>
    <property type="evidence" value="ECO:0007669"/>
    <property type="project" value="UniProtKB-SubCell"/>
</dbReference>
<evidence type="ECO:0000256" key="5">
    <source>
        <dbReference type="ARBA" id="ARBA00023065"/>
    </source>
</evidence>
<evidence type="ECO:0000259" key="12">
    <source>
        <dbReference type="Pfam" id="PF00401"/>
    </source>
</evidence>
<evidence type="ECO:0000256" key="11">
    <source>
        <dbReference type="SAM" id="Coils"/>
    </source>
</evidence>
<evidence type="ECO:0000256" key="4">
    <source>
        <dbReference type="ARBA" id="ARBA00022475"/>
    </source>
</evidence>
<reference evidence="14" key="1">
    <citation type="submission" date="2020-10" db="EMBL/GenBank/DDBJ databases">
        <authorList>
            <person name="Gilroy R."/>
        </authorList>
    </citation>
    <scope>NUCLEOTIDE SEQUENCE</scope>
    <source>
        <strain evidence="14">1370</strain>
    </source>
</reference>
<dbReference type="InterPro" id="IPR020546">
    <property type="entry name" value="ATP_synth_F1_dsu/esu_N"/>
</dbReference>
<comment type="similarity">
    <text evidence="2 9 10">Belongs to the ATPase epsilon chain family.</text>
</comment>
<reference evidence="14" key="2">
    <citation type="journal article" date="2021" name="PeerJ">
        <title>Extensive microbial diversity within the chicken gut microbiome revealed by metagenomics and culture.</title>
        <authorList>
            <person name="Gilroy R."/>
            <person name="Ravi A."/>
            <person name="Getino M."/>
            <person name="Pursley I."/>
            <person name="Horton D.L."/>
            <person name="Alikhan N.F."/>
            <person name="Baker D."/>
            <person name="Gharbi K."/>
            <person name="Hall N."/>
            <person name="Watson M."/>
            <person name="Adriaenssens E.M."/>
            <person name="Foster-Nyarko E."/>
            <person name="Jarju S."/>
            <person name="Secka A."/>
            <person name="Antonio M."/>
            <person name="Oren A."/>
            <person name="Chaudhuri R.R."/>
            <person name="La Ragione R."/>
            <person name="Hildebrand F."/>
            <person name="Pallen M.J."/>
        </authorList>
    </citation>
    <scope>NUCLEOTIDE SEQUENCE</scope>
    <source>
        <strain evidence="14">1370</strain>
    </source>
</reference>
<name>A0A9D1NRD8_9FIRM</name>
<keyword evidence="4 9" id="KW-1003">Cell membrane</keyword>
<evidence type="ECO:0000259" key="13">
    <source>
        <dbReference type="Pfam" id="PF02823"/>
    </source>
</evidence>
<dbReference type="InterPro" id="IPR036771">
    <property type="entry name" value="ATPsynth_dsu/esu_N"/>
</dbReference>
<gene>
    <name evidence="9 14" type="primary">atpC</name>
    <name evidence="14" type="ORF">IAD28_03435</name>
</gene>
<dbReference type="InterPro" id="IPR020547">
    <property type="entry name" value="ATP_synth_F1_esu_C"/>
</dbReference>
<protein>
    <recommendedName>
        <fullName evidence="9">ATP synthase epsilon chain</fullName>
    </recommendedName>
    <alternativeName>
        <fullName evidence="9">ATP synthase F1 sector epsilon subunit</fullName>
    </alternativeName>
    <alternativeName>
        <fullName evidence="9">F-ATPase epsilon subunit</fullName>
    </alternativeName>
</protein>
<feature type="domain" description="ATP synthase F1 complex delta/epsilon subunit N-terminal" evidence="13">
    <location>
        <begin position="4"/>
        <end position="83"/>
    </location>
</feature>
<dbReference type="PANTHER" id="PTHR13822">
    <property type="entry name" value="ATP SYNTHASE DELTA/EPSILON CHAIN"/>
    <property type="match status" value="1"/>
</dbReference>
<dbReference type="HAMAP" id="MF_00530">
    <property type="entry name" value="ATP_synth_epsil_bac"/>
    <property type="match status" value="1"/>
</dbReference>
<comment type="subunit">
    <text evidence="9 10">F-type ATPases have 2 components, CF(1) - the catalytic core - and CF(0) - the membrane proton channel. CF(1) has five subunits: alpha(3), beta(3), gamma(1), delta(1), epsilon(1). CF(0) has three main subunits: a, b and c.</text>
</comment>